<gene>
    <name evidence="1" type="ORF">OOU_Y34scaffold00157g1</name>
</gene>
<dbReference type="Proteomes" id="UP000011086">
    <property type="component" value="Unassembled WGS sequence"/>
</dbReference>
<name>A0AA97P794_PYRO3</name>
<dbReference type="AlphaFoldDB" id="A0AA97P794"/>
<dbReference type="EMBL" id="JH793039">
    <property type="protein sequence ID" value="ELQ43355.1"/>
    <property type="molecule type" value="Genomic_DNA"/>
</dbReference>
<accession>A0AA97P794</accession>
<organism evidence="1">
    <name type="scientific">Pyricularia oryzae (strain Y34)</name>
    <name type="common">Rice blast fungus</name>
    <name type="synonym">Magnaporthe oryzae</name>
    <dbReference type="NCBI Taxonomy" id="1143189"/>
    <lineage>
        <taxon>Eukaryota</taxon>
        <taxon>Fungi</taxon>
        <taxon>Dikarya</taxon>
        <taxon>Ascomycota</taxon>
        <taxon>Pezizomycotina</taxon>
        <taxon>Sordariomycetes</taxon>
        <taxon>Sordariomycetidae</taxon>
        <taxon>Magnaporthales</taxon>
        <taxon>Pyriculariaceae</taxon>
        <taxon>Pyricularia</taxon>
    </lineage>
</organism>
<proteinExistence type="predicted"/>
<reference evidence="1" key="1">
    <citation type="journal article" date="2012" name="PLoS Genet.">
        <title>Comparative analysis of the genomes of two field isolates of the rice blast fungus Magnaporthe oryzae.</title>
        <authorList>
            <person name="Xue M."/>
            <person name="Yang J."/>
            <person name="Li Z."/>
            <person name="Hu S."/>
            <person name="Yao N."/>
            <person name="Dean R.A."/>
            <person name="Zhao W."/>
            <person name="Shen M."/>
            <person name="Zhang H."/>
            <person name="Li C."/>
            <person name="Liu L."/>
            <person name="Cao L."/>
            <person name="Xu X."/>
            <person name="Xing Y."/>
            <person name="Hsiang T."/>
            <person name="Zhang Z."/>
            <person name="Xu J.R."/>
            <person name="Peng Y.L."/>
        </authorList>
    </citation>
    <scope>NUCLEOTIDE SEQUENCE</scope>
    <source>
        <strain evidence="1">Y34</strain>
    </source>
</reference>
<evidence type="ECO:0000313" key="1">
    <source>
        <dbReference type="EMBL" id="ELQ43355.1"/>
    </source>
</evidence>
<sequence>MITDPVDVLSMAAFAQASDPRDSLLGFICLLQPGLALIPEYTLSAVRASIGFIAHHLLDGNTQGSCCIQGRDTQVAIPRNYPAAGVQKGHGAILRLI</sequence>
<protein>
    <submittedName>
        <fullName evidence="1">Uncharacterized protein</fullName>
    </submittedName>
</protein>